<dbReference type="EMBL" id="CP126446">
    <property type="protein sequence ID" value="WIF98746.1"/>
    <property type="molecule type" value="Genomic_DNA"/>
</dbReference>
<protein>
    <submittedName>
        <fullName evidence="1">Uncharacterized protein</fullName>
    </submittedName>
</protein>
<evidence type="ECO:0000313" key="2">
    <source>
        <dbReference type="Proteomes" id="UP001236652"/>
    </source>
</evidence>
<organism evidence="1 2">
    <name type="scientific">Pontibacillus chungwhensis</name>
    <dbReference type="NCBI Taxonomy" id="265426"/>
    <lineage>
        <taxon>Bacteria</taxon>
        <taxon>Bacillati</taxon>
        <taxon>Bacillota</taxon>
        <taxon>Bacilli</taxon>
        <taxon>Bacillales</taxon>
        <taxon>Bacillaceae</taxon>
        <taxon>Pontibacillus</taxon>
    </lineage>
</organism>
<dbReference type="RefSeq" id="WP_231418517.1">
    <property type="nucleotide sequence ID" value="NZ_CP126446.1"/>
</dbReference>
<keyword evidence="2" id="KW-1185">Reference proteome</keyword>
<reference evidence="1 2" key="1">
    <citation type="submission" date="2023-05" db="EMBL/GenBank/DDBJ databases">
        <title>Comparative genomics reveals the evidence of polycyclic aromatic hydrocarbons degradation in moderately halophilic genus Pontibacillus.</title>
        <authorList>
            <person name="Yang H."/>
            <person name="Qian Z."/>
        </authorList>
    </citation>
    <scope>NUCLEOTIDE SEQUENCE [LARGE SCALE GENOMIC DNA]</scope>
    <source>
        <strain evidence="2">HN14</strain>
    </source>
</reference>
<gene>
    <name evidence="1" type="ORF">QNI29_03585</name>
</gene>
<accession>A0ABY8V178</accession>
<evidence type="ECO:0000313" key="1">
    <source>
        <dbReference type="EMBL" id="WIF98746.1"/>
    </source>
</evidence>
<sequence length="99" mass="11144">MALQPLLINQTVTYINNLIDKAKITIDDVTEDYPIYNSLVEGNSIKKYVYLDNATGYISEAKLVDSLGRDLSVKPLKISKGQDGFMMVFLIELNVKEVE</sequence>
<name>A0ABY8V178_9BACI</name>
<proteinExistence type="predicted"/>
<dbReference type="Proteomes" id="UP001236652">
    <property type="component" value="Chromosome"/>
</dbReference>